<evidence type="ECO:0000313" key="3">
    <source>
        <dbReference type="Proteomes" id="UP000828390"/>
    </source>
</evidence>
<reference evidence="2" key="1">
    <citation type="journal article" date="2019" name="bioRxiv">
        <title>The Genome of the Zebra Mussel, Dreissena polymorpha: A Resource for Invasive Species Research.</title>
        <authorList>
            <person name="McCartney M.A."/>
            <person name="Auch B."/>
            <person name="Kono T."/>
            <person name="Mallez S."/>
            <person name="Zhang Y."/>
            <person name="Obille A."/>
            <person name="Becker A."/>
            <person name="Abrahante J.E."/>
            <person name="Garbe J."/>
            <person name="Badalamenti J.P."/>
            <person name="Herman A."/>
            <person name="Mangelson H."/>
            <person name="Liachko I."/>
            <person name="Sullivan S."/>
            <person name="Sone E.D."/>
            <person name="Koren S."/>
            <person name="Silverstein K.A.T."/>
            <person name="Beckman K.B."/>
            <person name="Gohl D.M."/>
        </authorList>
    </citation>
    <scope>NUCLEOTIDE SEQUENCE</scope>
    <source>
        <strain evidence="2">Duluth1</strain>
        <tissue evidence="2">Whole animal</tissue>
    </source>
</reference>
<organism evidence="2 3">
    <name type="scientific">Dreissena polymorpha</name>
    <name type="common">Zebra mussel</name>
    <name type="synonym">Mytilus polymorpha</name>
    <dbReference type="NCBI Taxonomy" id="45954"/>
    <lineage>
        <taxon>Eukaryota</taxon>
        <taxon>Metazoa</taxon>
        <taxon>Spiralia</taxon>
        <taxon>Lophotrochozoa</taxon>
        <taxon>Mollusca</taxon>
        <taxon>Bivalvia</taxon>
        <taxon>Autobranchia</taxon>
        <taxon>Heteroconchia</taxon>
        <taxon>Euheterodonta</taxon>
        <taxon>Imparidentia</taxon>
        <taxon>Neoheterodontei</taxon>
        <taxon>Myida</taxon>
        <taxon>Dreissenoidea</taxon>
        <taxon>Dreissenidae</taxon>
        <taxon>Dreissena</taxon>
    </lineage>
</organism>
<reference evidence="2" key="2">
    <citation type="submission" date="2020-11" db="EMBL/GenBank/DDBJ databases">
        <authorList>
            <person name="McCartney M.A."/>
            <person name="Auch B."/>
            <person name="Kono T."/>
            <person name="Mallez S."/>
            <person name="Becker A."/>
            <person name="Gohl D.M."/>
            <person name="Silverstein K.A.T."/>
            <person name="Koren S."/>
            <person name="Bechman K.B."/>
            <person name="Herman A."/>
            <person name="Abrahante J.E."/>
            <person name="Garbe J."/>
        </authorList>
    </citation>
    <scope>NUCLEOTIDE SEQUENCE</scope>
    <source>
        <strain evidence="2">Duluth1</strain>
        <tissue evidence="2">Whole animal</tissue>
    </source>
</reference>
<keyword evidence="3" id="KW-1185">Reference proteome</keyword>
<dbReference type="EMBL" id="JAIWYP010000008">
    <property type="protein sequence ID" value="KAH3790305.1"/>
    <property type="molecule type" value="Genomic_DNA"/>
</dbReference>
<name>A0A9D4F5P7_DREPO</name>
<evidence type="ECO:0000256" key="1">
    <source>
        <dbReference type="SAM" id="MobiDB-lite"/>
    </source>
</evidence>
<feature type="compositionally biased region" description="Low complexity" evidence="1">
    <location>
        <begin position="41"/>
        <end position="52"/>
    </location>
</feature>
<sequence length="84" mass="9269">MDELENNEINLLFSNIFDLDDFFNEMNEQDVDSASKSQEITSAAPTAGAATSAPPPLVTTPTRNFRSVSVDSFLLENENLNTKK</sequence>
<gene>
    <name evidence="2" type="ORF">DPMN_168503</name>
</gene>
<accession>A0A9D4F5P7</accession>
<proteinExistence type="predicted"/>
<evidence type="ECO:0000313" key="2">
    <source>
        <dbReference type="EMBL" id="KAH3790305.1"/>
    </source>
</evidence>
<dbReference type="Proteomes" id="UP000828390">
    <property type="component" value="Unassembled WGS sequence"/>
</dbReference>
<dbReference type="AlphaFoldDB" id="A0A9D4F5P7"/>
<protein>
    <submittedName>
        <fullName evidence="2">Uncharacterized protein</fullName>
    </submittedName>
</protein>
<comment type="caution">
    <text evidence="2">The sequence shown here is derived from an EMBL/GenBank/DDBJ whole genome shotgun (WGS) entry which is preliminary data.</text>
</comment>
<feature type="region of interest" description="Disordered" evidence="1">
    <location>
        <begin position="29"/>
        <end position="63"/>
    </location>
</feature>